<name>A0ACD3A8A4_9AGAR</name>
<organism evidence="1 2">
    <name type="scientific">Pluteus cervinus</name>
    <dbReference type="NCBI Taxonomy" id="181527"/>
    <lineage>
        <taxon>Eukaryota</taxon>
        <taxon>Fungi</taxon>
        <taxon>Dikarya</taxon>
        <taxon>Basidiomycota</taxon>
        <taxon>Agaricomycotina</taxon>
        <taxon>Agaricomycetes</taxon>
        <taxon>Agaricomycetidae</taxon>
        <taxon>Agaricales</taxon>
        <taxon>Pluteineae</taxon>
        <taxon>Pluteaceae</taxon>
        <taxon>Pluteus</taxon>
    </lineage>
</organism>
<accession>A0ACD3A8A4</accession>
<keyword evidence="2" id="KW-1185">Reference proteome</keyword>
<evidence type="ECO:0000313" key="2">
    <source>
        <dbReference type="Proteomes" id="UP000308600"/>
    </source>
</evidence>
<evidence type="ECO:0000313" key="1">
    <source>
        <dbReference type="EMBL" id="TFK61937.1"/>
    </source>
</evidence>
<protein>
    <submittedName>
        <fullName evidence="1">Uncharacterized protein</fullName>
    </submittedName>
</protein>
<reference evidence="1 2" key="1">
    <citation type="journal article" date="2019" name="Nat. Ecol. Evol.">
        <title>Megaphylogeny resolves global patterns of mushroom evolution.</title>
        <authorList>
            <person name="Varga T."/>
            <person name="Krizsan K."/>
            <person name="Foldi C."/>
            <person name="Dima B."/>
            <person name="Sanchez-Garcia M."/>
            <person name="Sanchez-Ramirez S."/>
            <person name="Szollosi G.J."/>
            <person name="Szarkandi J.G."/>
            <person name="Papp V."/>
            <person name="Albert L."/>
            <person name="Andreopoulos W."/>
            <person name="Angelini C."/>
            <person name="Antonin V."/>
            <person name="Barry K.W."/>
            <person name="Bougher N.L."/>
            <person name="Buchanan P."/>
            <person name="Buyck B."/>
            <person name="Bense V."/>
            <person name="Catcheside P."/>
            <person name="Chovatia M."/>
            <person name="Cooper J."/>
            <person name="Damon W."/>
            <person name="Desjardin D."/>
            <person name="Finy P."/>
            <person name="Geml J."/>
            <person name="Haridas S."/>
            <person name="Hughes K."/>
            <person name="Justo A."/>
            <person name="Karasinski D."/>
            <person name="Kautmanova I."/>
            <person name="Kiss B."/>
            <person name="Kocsube S."/>
            <person name="Kotiranta H."/>
            <person name="LaButti K.M."/>
            <person name="Lechner B.E."/>
            <person name="Liimatainen K."/>
            <person name="Lipzen A."/>
            <person name="Lukacs Z."/>
            <person name="Mihaltcheva S."/>
            <person name="Morgado L.N."/>
            <person name="Niskanen T."/>
            <person name="Noordeloos M.E."/>
            <person name="Ohm R.A."/>
            <person name="Ortiz-Santana B."/>
            <person name="Ovrebo C."/>
            <person name="Racz N."/>
            <person name="Riley R."/>
            <person name="Savchenko A."/>
            <person name="Shiryaev A."/>
            <person name="Soop K."/>
            <person name="Spirin V."/>
            <person name="Szebenyi C."/>
            <person name="Tomsovsky M."/>
            <person name="Tulloss R.E."/>
            <person name="Uehling J."/>
            <person name="Grigoriev I.V."/>
            <person name="Vagvolgyi C."/>
            <person name="Papp T."/>
            <person name="Martin F.M."/>
            <person name="Miettinen O."/>
            <person name="Hibbett D.S."/>
            <person name="Nagy L.G."/>
        </authorList>
    </citation>
    <scope>NUCLEOTIDE SEQUENCE [LARGE SCALE GENOMIC DNA]</scope>
    <source>
        <strain evidence="1 2">NL-1719</strain>
    </source>
</reference>
<sequence length="315" mass="35783">MTNPAVVFDSLEQLIFSIGFAEEDGKYVGLEDDIRAAANCGRGSLLSLGILFNFRSARYSTDLISGLGFFPKLTHLHLTSSNPLFREHAVQFKERMGSFIADHHKTLKRLRAPTVSLDNLVLDQMLITDSKPLQLTDLSVPFREIVGDRPVPISSFGRYADTLTTLMLCPTIYPCHASRGLDYREVVPIIESLSRPSHPILLRRLMLKVAHLSPELFDLFSRLLVNLHTLQLEYTLLLGGEGLTTPTLPFRRVMNKRRYNHWKLQTIHIYSTQGNDLDIMQFLAERIPSVRSCGIIDWSDIRLEQLPRVGIFPII</sequence>
<proteinExistence type="predicted"/>
<dbReference type="EMBL" id="ML208617">
    <property type="protein sequence ID" value="TFK61937.1"/>
    <property type="molecule type" value="Genomic_DNA"/>
</dbReference>
<dbReference type="Proteomes" id="UP000308600">
    <property type="component" value="Unassembled WGS sequence"/>
</dbReference>
<gene>
    <name evidence="1" type="ORF">BDN72DRAFT_413540</name>
</gene>